<keyword evidence="3" id="KW-1185">Reference proteome</keyword>
<protein>
    <recommendedName>
        <fullName evidence="4">Glycoside hydrolase family 5 domain-containing protein</fullName>
    </recommendedName>
</protein>
<evidence type="ECO:0000313" key="3">
    <source>
        <dbReference type="Proteomes" id="UP001500305"/>
    </source>
</evidence>
<accession>A0ABN3EVE9</accession>
<dbReference type="Pfam" id="PF22612">
    <property type="entry name" value="GH113"/>
    <property type="match status" value="1"/>
</dbReference>
<evidence type="ECO:0008006" key="4">
    <source>
        <dbReference type="Google" id="ProtNLM"/>
    </source>
</evidence>
<sequence length="431" mass="46824">MTRSRRPWLAVLPVTVVTAVAAVPLAMGSQPLHWASGSAVPRLSTAATPSPVPSPVKEFADPVINAADPVTAAPSAEVPTVAHPWEPGMPQWGAQVYWEDMPSDGESEIRGKAQRIADYLVGLGANSVALSFPVYIDGIDSNSLHTGKKTPSPARLKPALDTFHKAGLRITLRPIIDERSLLPQWRGALAPADRDQWFASYGSLLAQYTDVARSSSVTTMVAGTELVSLEGDPHWSALVSDLRKRFPGELVYDTNWDNYVAHDVDVPVDQVQVDAYFPVDAPDSAGVEQITAAWNQWLDRKHSGDFSATLLSEAGIGAENGAYRSPGDFYRYGRVNPQVQATWYTAVCQVVRQRRLGGVYWWSVNFHTNPSIPPADDHSRLDFAGRSLTEQAVKSCFSQSYQLPVDSQDASSGAGHETGSGSNRPVRPPKR</sequence>
<dbReference type="SUPFAM" id="SSF51445">
    <property type="entry name" value="(Trans)glycosidases"/>
    <property type="match status" value="1"/>
</dbReference>
<dbReference type="InterPro" id="IPR055151">
    <property type="entry name" value="GH113"/>
</dbReference>
<dbReference type="InterPro" id="IPR017853">
    <property type="entry name" value="GH"/>
</dbReference>
<dbReference type="RefSeq" id="WP_344640540.1">
    <property type="nucleotide sequence ID" value="NZ_BAAATR010000047.1"/>
</dbReference>
<feature type="region of interest" description="Disordered" evidence="1">
    <location>
        <begin position="404"/>
        <end position="431"/>
    </location>
</feature>
<dbReference type="Gene3D" id="3.20.20.80">
    <property type="entry name" value="Glycosidases"/>
    <property type="match status" value="1"/>
</dbReference>
<reference evidence="2 3" key="1">
    <citation type="journal article" date="2019" name="Int. J. Syst. Evol. Microbiol.">
        <title>The Global Catalogue of Microorganisms (GCM) 10K type strain sequencing project: providing services to taxonomists for standard genome sequencing and annotation.</title>
        <authorList>
            <consortium name="The Broad Institute Genomics Platform"/>
            <consortium name="The Broad Institute Genome Sequencing Center for Infectious Disease"/>
            <person name="Wu L."/>
            <person name="Ma J."/>
        </authorList>
    </citation>
    <scope>NUCLEOTIDE SEQUENCE [LARGE SCALE GENOMIC DNA]</scope>
    <source>
        <strain evidence="2 3">JCM 7356</strain>
    </source>
</reference>
<evidence type="ECO:0000313" key="2">
    <source>
        <dbReference type="EMBL" id="GAA2273516.1"/>
    </source>
</evidence>
<name>A0ABN3EVE9_9ACTN</name>
<proteinExistence type="predicted"/>
<gene>
    <name evidence="2" type="ORF">GCM10010430_69310</name>
</gene>
<comment type="caution">
    <text evidence="2">The sequence shown here is derived from an EMBL/GenBank/DDBJ whole genome shotgun (WGS) entry which is preliminary data.</text>
</comment>
<dbReference type="CDD" id="cd19608">
    <property type="entry name" value="GH113_mannanase-like"/>
    <property type="match status" value="1"/>
</dbReference>
<evidence type="ECO:0000256" key="1">
    <source>
        <dbReference type="SAM" id="MobiDB-lite"/>
    </source>
</evidence>
<dbReference type="Proteomes" id="UP001500305">
    <property type="component" value="Unassembled WGS sequence"/>
</dbReference>
<dbReference type="EMBL" id="BAAATR010000047">
    <property type="protein sequence ID" value="GAA2273516.1"/>
    <property type="molecule type" value="Genomic_DNA"/>
</dbReference>
<organism evidence="2 3">
    <name type="scientific">Kitasatospora cystarginea</name>
    <dbReference type="NCBI Taxonomy" id="58350"/>
    <lineage>
        <taxon>Bacteria</taxon>
        <taxon>Bacillati</taxon>
        <taxon>Actinomycetota</taxon>
        <taxon>Actinomycetes</taxon>
        <taxon>Kitasatosporales</taxon>
        <taxon>Streptomycetaceae</taxon>
        <taxon>Kitasatospora</taxon>
    </lineage>
</organism>